<dbReference type="Gene3D" id="3.60.130.10">
    <property type="entry name" value="Clavaminate synthase-like"/>
    <property type="match status" value="1"/>
</dbReference>
<dbReference type="GO" id="GO:0016706">
    <property type="term" value="F:2-oxoglutarate-dependent dioxygenase activity"/>
    <property type="evidence" value="ECO:0007669"/>
    <property type="project" value="UniProtKB-ARBA"/>
</dbReference>
<dbReference type="STRING" id="721133.SAMN05216176_104252"/>
<accession>K2NZW5</accession>
<evidence type="ECO:0000313" key="3">
    <source>
        <dbReference type="Proteomes" id="UP000007374"/>
    </source>
</evidence>
<dbReference type="Proteomes" id="UP000007374">
    <property type="component" value="Unassembled WGS sequence"/>
</dbReference>
<dbReference type="EMBL" id="AMSI01000017">
    <property type="protein sequence ID" value="EKF40581.1"/>
    <property type="molecule type" value="Genomic_DNA"/>
</dbReference>
<organism evidence="2 3">
    <name type="scientific">Nitratireductor indicus C115</name>
    <dbReference type="NCBI Taxonomy" id="1231190"/>
    <lineage>
        <taxon>Bacteria</taxon>
        <taxon>Pseudomonadati</taxon>
        <taxon>Pseudomonadota</taxon>
        <taxon>Alphaproteobacteria</taxon>
        <taxon>Hyphomicrobiales</taxon>
        <taxon>Phyllobacteriaceae</taxon>
        <taxon>Nitratireductor</taxon>
    </lineage>
</organism>
<evidence type="ECO:0000256" key="1">
    <source>
        <dbReference type="ARBA" id="ARBA00023002"/>
    </source>
</evidence>
<proteinExistence type="predicted"/>
<protein>
    <submittedName>
        <fullName evidence="2">Oxygenase</fullName>
    </submittedName>
</protein>
<gene>
    <name evidence="2" type="ORF">NA8A_20692</name>
</gene>
<comment type="caution">
    <text evidence="2">The sequence shown here is derived from an EMBL/GenBank/DDBJ whole genome shotgun (WGS) entry which is preliminary data.</text>
</comment>
<reference evidence="2 3" key="1">
    <citation type="journal article" date="2012" name="J. Bacteriol.">
        <title>Genome Sequence of Nitratireductor indicus Type Strain C115.</title>
        <authorList>
            <person name="Lai Q."/>
            <person name="Li G."/>
            <person name="Yu Z."/>
            <person name="Shao Z."/>
        </authorList>
    </citation>
    <scope>NUCLEOTIDE SEQUENCE [LARGE SCALE GENOMIC DNA]</scope>
    <source>
        <strain evidence="2 3">C115</strain>
    </source>
</reference>
<dbReference type="SUPFAM" id="SSF51197">
    <property type="entry name" value="Clavaminate synthase-like"/>
    <property type="match status" value="1"/>
</dbReference>
<keyword evidence="3" id="KW-1185">Reference proteome</keyword>
<evidence type="ECO:0000313" key="2">
    <source>
        <dbReference type="EMBL" id="EKF40581.1"/>
    </source>
</evidence>
<dbReference type="RefSeq" id="WP_009452361.1">
    <property type="nucleotide sequence ID" value="NZ_AMSI01000017.1"/>
</dbReference>
<dbReference type="InterPro" id="IPR042098">
    <property type="entry name" value="TauD-like_sf"/>
</dbReference>
<keyword evidence="1" id="KW-0560">Oxidoreductase</keyword>
<dbReference type="OrthoDB" id="3872700at2"/>
<dbReference type="AlphaFoldDB" id="K2NZW5"/>
<sequence>MLDIVADRICAEYEFSETEKRGLEALAQKFVSHDFYRDPACGHDDFCAEFAAVASTELRELLASMSEGRGPDVLILKDVPVDNPLPDLGGLEQNIAAKGRVSETVLSGLTALMKAKLQREPSSHQPDFLQQIYPVDKFEQESSGRGRAPLPFHAENVFLQTPPSFLALLCLQGQSGVFTEYLPVADILHRLTPENLEQLKAPIYSVRSGDGFQARALDETPVLDAIANGWTISRIYEEDRIHTDDPAGRDAIHVLKAAIAEAKASCVRSVEMTSGTGLLIANGVAKGRYGGVLHGRKGQIMSQAPSTPVDARRWLQRACIEINYL</sequence>
<name>K2NZW5_9HYPH</name>